<dbReference type="Gene3D" id="1.10.1790.10">
    <property type="entry name" value="PRD domain"/>
    <property type="match status" value="2"/>
</dbReference>
<dbReference type="SMART" id="SM01061">
    <property type="entry name" value="CAT_RBD"/>
    <property type="match status" value="1"/>
</dbReference>
<feature type="domain" description="PRD" evidence="2">
    <location>
        <begin position="167"/>
        <end position="277"/>
    </location>
</feature>
<dbReference type="Pfam" id="PF03123">
    <property type="entry name" value="CAT_RBD"/>
    <property type="match status" value="1"/>
</dbReference>
<reference evidence="3 4" key="1">
    <citation type="journal article" date="2010" name="J. Bacteriol.">
        <title>Genome sequence of Lactobacillus crispatus ST1.</title>
        <authorList>
            <person name="Ojala T."/>
            <person name="Kuparinen V."/>
            <person name="Koskinen J.P."/>
            <person name="Alatalo E."/>
            <person name="Holm L."/>
            <person name="Auvinen P."/>
            <person name="Edelman S."/>
            <person name="Westerlund-Wikstrom B."/>
            <person name="Korhonen T.K."/>
            <person name="Paulin L."/>
            <person name="Kankainen M."/>
        </authorList>
    </citation>
    <scope>NUCLEOTIDE SEQUENCE [LARGE SCALE GENOMIC DNA]</scope>
    <source>
        <strain evidence="3 4">ST1</strain>
    </source>
</reference>
<name>D5GZT2_LACCS</name>
<evidence type="ECO:0000313" key="3">
    <source>
        <dbReference type="EMBL" id="CBL51291.1"/>
    </source>
</evidence>
<dbReference type="SUPFAM" id="SSF63520">
    <property type="entry name" value="PTS-regulatory domain, PRD"/>
    <property type="match status" value="2"/>
</dbReference>
<dbReference type="HOGENOM" id="CLU_078802_0_0_9"/>
<protein>
    <submittedName>
        <fullName evidence="3">Beta-glucoside operon antiterminator</fullName>
    </submittedName>
</protein>
<dbReference type="GO" id="GO:0006355">
    <property type="term" value="P:regulation of DNA-templated transcription"/>
    <property type="evidence" value="ECO:0007669"/>
    <property type="project" value="InterPro"/>
</dbReference>
<gene>
    <name evidence="3" type="primary">bglG4</name>
    <name evidence="3" type="ordered locus">LCRIS_01844</name>
</gene>
<dbReference type="InterPro" id="IPR011608">
    <property type="entry name" value="PRD"/>
</dbReference>
<dbReference type="PROSITE" id="PS51372">
    <property type="entry name" value="PRD_2"/>
    <property type="match status" value="2"/>
</dbReference>
<keyword evidence="1" id="KW-0677">Repeat</keyword>
<dbReference type="Gene3D" id="2.30.24.10">
    <property type="entry name" value="CAT RNA-binding domain"/>
    <property type="match status" value="1"/>
</dbReference>
<dbReference type="InterPro" id="IPR004341">
    <property type="entry name" value="CAT_RNA-bd_dom"/>
</dbReference>
<dbReference type="PATRIC" id="fig|748671.3.peg.1811"/>
<dbReference type="KEGG" id="lcr:LCRIS_01844"/>
<dbReference type="eggNOG" id="COG3711">
    <property type="taxonomic scope" value="Bacteria"/>
</dbReference>
<sequence length="277" mass="31801">MKVLKKINNNVALCLDDNGNELVAFGNGIGFSKTPYDLADLSKIKRTYYGVNKRYIGLVNEIPQKIFDLSAQIVDMAIATITANLNPNIVFTLADHINFSIERYKKNLKIPMPDLNNLNYLYPKEFEIGQLGVKLINKKLNVQLNHDEIVGIALHIINAEAEQAKNSLNNSENRIISESLKIIEKFYGIKISKKGFNYNRFVEHLQFLIKRLESGEKSQSNNFQILEDLKRQFPNTYICAIKVKEKIEKITAKNLSNEEIVYLMLHINRLLNRVSNE</sequence>
<dbReference type="SUPFAM" id="SSF50151">
    <property type="entry name" value="SacY-like RNA-binding domain"/>
    <property type="match status" value="1"/>
</dbReference>
<evidence type="ECO:0000313" key="4">
    <source>
        <dbReference type="Proteomes" id="UP000002371"/>
    </source>
</evidence>
<dbReference type="PANTHER" id="PTHR30185">
    <property type="entry name" value="CRYPTIC BETA-GLUCOSIDE BGL OPERON ANTITERMINATOR"/>
    <property type="match status" value="1"/>
</dbReference>
<accession>D5GZT2</accession>
<proteinExistence type="predicted"/>
<reference key="2">
    <citation type="submission" date="2010-03" db="EMBL/GenBank/DDBJ databases">
        <title>Genome Sequence of Lactobacillus crispatus ST1.</title>
        <authorList>
            <person name="Ojala T."/>
            <person name="Kuparinen V."/>
            <person name="Koskinen J.P."/>
            <person name="Alatalo E."/>
            <person name="Holm L."/>
            <person name="Auvinen P."/>
            <person name="Edelman S."/>
            <person name="Westerlund-Wikstroem B."/>
            <person name="Korhonen T.K."/>
            <person name="Paulin L."/>
            <person name="Kankainen M."/>
        </authorList>
    </citation>
    <scope>NUCLEOTIDE SEQUENCE</scope>
    <source>
        <strain>ST1</strain>
    </source>
</reference>
<evidence type="ECO:0000259" key="2">
    <source>
        <dbReference type="PROSITE" id="PS51372"/>
    </source>
</evidence>
<dbReference type="RefSeq" id="WP_013086958.1">
    <property type="nucleotide sequence ID" value="NC_014106.1"/>
</dbReference>
<dbReference type="GO" id="GO:0003723">
    <property type="term" value="F:RNA binding"/>
    <property type="evidence" value="ECO:0007669"/>
    <property type="project" value="InterPro"/>
</dbReference>
<dbReference type="InterPro" id="IPR036650">
    <property type="entry name" value="CAT_RNA-bd_dom_sf"/>
</dbReference>
<dbReference type="Proteomes" id="UP000002371">
    <property type="component" value="Chromosome"/>
</dbReference>
<dbReference type="Pfam" id="PF00874">
    <property type="entry name" value="PRD"/>
    <property type="match status" value="2"/>
</dbReference>
<organism evidence="3 4">
    <name type="scientific">Lactobacillus crispatus (strain ST1)</name>
    <dbReference type="NCBI Taxonomy" id="748671"/>
    <lineage>
        <taxon>Bacteria</taxon>
        <taxon>Bacillati</taxon>
        <taxon>Bacillota</taxon>
        <taxon>Bacilli</taxon>
        <taxon>Lactobacillales</taxon>
        <taxon>Lactobacillaceae</taxon>
        <taxon>Lactobacillus</taxon>
    </lineage>
</organism>
<evidence type="ECO:0000256" key="1">
    <source>
        <dbReference type="ARBA" id="ARBA00022737"/>
    </source>
</evidence>
<dbReference type="EMBL" id="FN692037">
    <property type="protein sequence ID" value="CBL51291.1"/>
    <property type="molecule type" value="Genomic_DNA"/>
</dbReference>
<dbReference type="AlphaFoldDB" id="D5GZT2"/>
<dbReference type="PANTHER" id="PTHR30185:SF15">
    <property type="entry name" value="CRYPTIC BETA-GLUCOSIDE BGL OPERON ANTITERMINATOR"/>
    <property type="match status" value="1"/>
</dbReference>
<dbReference type="InterPro" id="IPR050661">
    <property type="entry name" value="BglG_antiterminators"/>
</dbReference>
<feature type="domain" description="PRD" evidence="2">
    <location>
        <begin position="61"/>
        <end position="166"/>
    </location>
</feature>
<dbReference type="InterPro" id="IPR036634">
    <property type="entry name" value="PRD_sf"/>
</dbReference>